<comment type="caution">
    <text evidence="1">The sequence shown here is derived from an EMBL/GenBank/DDBJ whole genome shotgun (WGS) entry which is preliminary data.</text>
</comment>
<keyword evidence="1" id="KW-0969">Cilium</keyword>
<keyword evidence="1" id="KW-0966">Cell projection</keyword>
<name>A0ABU5XE20_BORPP</name>
<keyword evidence="1" id="KW-0282">Flagellum</keyword>
<reference evidence="1 2" key="1">
    <citation type="submission" date="2023-12" db="EMBL/GenBank/DDBJ databases">
        <title>Draft Genome Sequences of Bordetella parapertussis clinical Isolates from Colombia, 2023.</title>
        <authorList>
            <person name="Montilla E.A."/>
            <person name="Rojas F."/>
            <person name="Vargas M.N."/>
            <person name="Bonilla V."/>
            <person name="Duarte C."/>
        </authorList>
    </citation>
    <scope>NUCLEOTIDE SEQUENCE [LARGE SCALE GENOMIC DNA]</scope>
    <source>
        <strain evidence="1 2">320001806</strain>
    </source>
</reference>
<gene>
    <name evidence="1" type="ORF">U5T69_23050</name>
</gene>
<evidence type="ECO:0000313" key="1">
    <source>
        <dbReference type="EMBL" id="MEB2665963.1"/>
    </source>
</evidence>
<accession>A0ABU5XE20</accession>
<protein>
    <submittedName>
        <fullName evidence="1">Flagellar biosynthesis protein FlhF</fullName>
    </submittedName>
</protein>
<evidence type="ECO:0000313" key="2">
    <source>
        <dbReference type="Proteomes" id="UP001324595"/>
    </source>
</evidence>
<dbReference type="Proteomes" id="UP001324595">
    <property type="component" value="Unassembled WGS sequence"/>
</dbReference>
<organism evidence="1 2">
    <name type="scientific">Bordetella parapertussis</name>
    <dbReference type="NCBI Taxonomy" id="519"/>
    <lineage>
        <taxon>Bacteria</taxon>
        <taxon>Pseudomonadati</taxon>
        <taxon>Pseudomonadota</taxon>
        <taxon>Betaproteobacteria</taxon>
        <taxon>Burkholderiales</taxon>
        <taxon>Alcaligenaceae</taxon>
        <taxon>Bordetella</taxon>
    </lineage>
</organism>
<keyword evidence="2" id="KW-1185">Reference proteome</keyword>
<feature type="non-terminal residue" evidence="1">
    <location>
        <position position="275"/>
    </location>
</feature>
<feature type="non-terminal residue" evidence="1">
    <location>
        <position position="1"/>
    </location>
</feature>
<dbReference type="EMBL" id="JAXUBE010000249">
    <property type="protein sequence ID" value="MEB2665963.1"/>
    <property type="molecule type" value="Genomic_DNA"/>
</dbReference>
<sequence length="275" mass="27926">AMAGPATARALGDAGLALARQAYPAASSRYLLAMHGKAALRAAGLPQATLLSALLMSDRGAALAAPAQQLMLQHGLLAAYAPGEPAGANPIQALLARTDYLSGALAQLPHVHVFDAGSAPPWQALAGQDAGWLARCAGATRVQQDLCPTLLRAVARGLGYLPVGNVAVPGKGSAPLALWAGSADVSLAARGQAPLAVRMVSARLLDPSSGRQVAQWFGLTNLAATQADAATLARWLVQYEQARGAFRYMAHAWAALPPDAGDAAALAARALAAGQ</sequence>
<proteinExistence type="predicted"/>